<protein>
    <submittedName>
        <fullName evidence="2">Uncharacterized protein</fullName>
    </submittedName>
</protein>
<accession>A0AAE9WWY1</accession>
<proteinExistence type="predicted"/>
<dbReference type="Proteomes" id="UP001219750">
    <property type="component" value="Segment"/>
</dbReference>
<gene>
    <name evidence="2" type="primary">DCM_gp021</name>
</gene>
<evidence type="ECO:0000313" key="2">
    <source>
        <dbReference type="EMBL" id="WCA46216.1"/>
    </source>
</evidence>
<reference evidence="2" key="2">
    <citation type="journal article" date="2024" name="Viruses">
        <title>New Genera and Species of Caulobacter and Brevundimonas Bacteriophages Provide Insights into Phage Genome Evolution.</title>
        <authorList>
            <person name="Ely B."/>
            <person name="Hils M."/>
            <person name="Clarke A."/>
            <person name="Albert M."/>
            <person name="Holness N."/>
            <person name="Lenski J."/>
            <person name="Mohammadi T."/>
        </authorList>
    </citation>
    <scope>NUCLEOTIDE SEQUENCE</scope>
</reference>
<name>A0AAE9WWY1_9CAUD</name>
<keyword evidence="3" id="KW-1185">Reference proteome</keyword>
<feature type="region of interest" description="Disordered" evidence="1">
    <location>
        <begin position="249"/>
        <end position="270"/>
    </location>
</feature>
<evidence type="ECO:0000256" key="1">
    <source>
        <dbReference type="SAM" id="MobiDB-lite"/>
    </source>
</evidence>
<evidence type="ECO:0000313" key="3">
    <source>
        <dbReference type="Proteomes" id="UP001219750"/>
    </source>
</evidence>
<dbReference type="EMBL" id="OQ137559">
    <property type="protein sequence ID" value="WCA46216.1"/>
    <property type="molecule type" value="Genomic_DNA"/>
</dbReference>
<organism evidence="2 3">
    <name type="scientific">Caulobacter phage DCM</name>
    <dbReference type="NCBI Taxonomy" id="3020391"/>
    <lineage>
        <taxon>Viruses</taxon>
        <taxon>Duplodnaviria</taxon>
        <taxon>Heunggongvirae</taxon>
        <taxon>Uroviricota</taxon>
        <taxon>Caudoviricetes</taxon>
        <taxon>Autographivirales</taxon>
        <taxon>Autonotataviridae</taxon>
        <taxon>Dcimvirus</taxon>
        <taxon>Dcimvirus DCM</taxon>
    </lineage>
</organism>
<sequence>MTEQTFDPMSMVAGLENVVEDQTVAKAGGGGYTLPEAGVCGLRFIEYIELGKYDAEFKGEKKVKEQVFLKFEIHGAKWPVDAETGKPQTFGFFMDKSLTEKSKFFKLFGKMNYSGKAKHMAQLLGQAFMGTIHRVTKGEGDAKKEYANLYDKDGVYSIKEPFFEDPITNERRELTVPAPSTPIKLFLWDHATKPMWDSIYIDGMTDPVKNDKGEVVREAKSKNWLQEKIKAAKNYPGSPLQAIVEAGGEPNLGEAIQPERSGAAADPLAA</sequence>
<reference evidence="2" key="1">
    <citation type="submission" date="2022-12" db="EMBL/GenBank/DDBJ databases">
        <authorList>
            <person name="Ely B."/>
        </authorList>
    </citation>
    <scope>NUCLEOTIDE SEQUENCE</scope>
</reference>